<evidence type="ECO:0000256" key="2">
    <source>
        <dbReference type="ARBA" id="ARBA00022692"/>
    </source>
</evidence>
<evidence type="ECO:0000256" key="5">
    <source>
        <dbReference type="SAM" id="Phobius"/>
    </source>
</evidence>
<name>A0A210Q1P7_MIZYE</name>
<reference evidence="7 8" key="1">
    <citation type="journal article" date="2017" name="Nat. Ecol. Evol.">
        <title>Scallop genome provides insights into evolution of bilaterian karyotype and development.</title>
        <authorList>
            <person name="Wang S."/>
            <person name="Zhang J."/>
            <person name="Jiao W."/>
            <person name="Li J."/>
            <person name="Xun X."/>
            <person name="Sun Y."/>
            <person name="Guo X."/>
            <person name="Huan P."/>
            <person name="Dong B."/>
            <person name="Zhang L."/>
            <person name="Hu X."/>
            <person name="Sun X."/>
            <person name="Wang J."/>
            <person name="Zhao C."/>
            <person name="Wang Y."/>
            <person name="Wang D."/>
            <person name="Huang X."/>
            <person name="Wang R."/>
            <person name="Lv J."/>
            <person name="Li Y."/>
            <person name="Zhang Z."/>
            <person name="Liu B."/>
            <person name="Lu W."/>
            <person name="Hui Y."/>
            <person name="Liang J."/>
            <person name="Zhou Z."/>
            <person name="Hou R."/>
            <person name="Li X."/>
            <person name="Liu Y."/>
            <person name="Li H."/>
            <person name="Ning X."/>
            <person name="Lin Y."/>
            <person name="Zhao L."/>
            <person name="Xing Q."/>
            <person name="Dou J."/>
            <person name="Li Y."/>
            <person name="Mao J."/>
            <person name="Guo H."/>
            <person name="Dou H."/>
            <person name="Li T."/>
            <person name="Mu C."/>
            <person name="Jiang W."/>
            <person name="Fu Q."/>
            <person name="Fu X."/>
            <person name="Miao Y."/>
            <person name="Liu J."/>
            <person name="Yu Q."/>
            <person name="Li R."/>
            <person name="Liao H."/>
            <person name="Li X."/>
            <person name="Kong Y."/>
            <person name="Jiang Z."/>
            <person name="Chourrout D."/>
            <person name="Li R."/>
            <person name="Bao Z."/>
        </authorList>
    </citation>
    <scope>NUCLEOTIDE SEQUENCE [LARGE SCALE GENOMIC DNA]</scope>
    <source>
        <strain evidence="7 8">PY_sf001</strain>
    </source>
</reference>
<dbReference type="Gene3D" id="1.20.140.150">
    <property type="match status" value="1"/>
</dbReference>
<dbReference type="PANTHER" id="PTHR10671">
    <property type="entry name" value="EPITHELIAL MEMBRANE PROTEIN-RELATED"/>
    <property type="match status" value="1"/>
</dbReference>
<accession>A0A210Q1P7</accession>
<keyword evidence="8" id="KW-1185">Reference proteome</keyword>
<keyword evidence="3 5" id="KW-1133">Transmembrane helix</keyword>
<keyword evidence="2 5" id="KW-0812">Transmembrane</keyword>
<keyword evidence="6" id="KW-0732">Signal</keyword>
<feature type="signal peptide" evidence="6">
    <location>
        <begin position="1"/>
        <end position="22"/>
    </location>
</feature>
<gene>
    <name evidence="7" type="ORF">KP79_PYT10217</name>
</gene>
<dbReference type="AlphaFoldDB" id="A0A210Q1P7"/>
<comment type="caution">
    <text evidence="7">The sequence shown here is derived from an EMBL/GenBank/DDBJ whole genome shotgun (WGS) entry which is preliminary data.</text>
</comment>
<feature type="chain" id="PRO_5012080859" evidence="6">
    <location>
        <begin position="23"/>
        <end position="293"/>
    </location>
</feature>
<proteinExistence type="predicted"/>
<feature type="transmembrane region" description="Helical" evidence="5">
    <location>
        <begin position="160"/>
        <end position="182"/>
    </location>
</feature>
<evidence type="ECO:0000256" key="1">
    <source>
        <dbReference type="ARBA" id="ARBA00004141"/>
    </source>
</evidence>
<evidence type="ECO:0000313" key="8">
    <source>
        <dbReference type="Proteomes" id="UP000242188"/>
    </source>
</evidence>
<keyword evidence="4 5" id="KW-0472">Membrane</keyword>
<comment type="subcellular location">
    <subcellularLocation>
        <location evidence="1">Membrane</location>
        <topology evidence="1">Multi-pass membrane protein</topology>
    </subcellularLocation>
</comment>
<dbReference type="InterPro" id="IPR050579">
    <property type="entry name" value="PMP-22/EMP/MP20-like"/>
</dbReference>
<dbReference type="EMBL" id="NEDP02005243">
    <property type="protein sequence ID" value="OWF42609.1"/>
    <property type="molecule type" value="Genomic_DNA"/>
</dbReference>
<protein>
    <submittedName>
        <fullName evidence="7">Uncharacterized protein</fullName>
    </submittedName>
</protein>
<feature type="transmembrane region" description="Helical" evidence="5">
    <location>
        <begin position="115"/>
        <end position="140"/>
    </location>
</feature>
<dbReference type="Proteomes" id="UP000242188">
    <property type="component" value="Unassembled WGS sequence"/>
</dbReference>
<evidence type="ECO:0000256" key="3">
    <source>
        <dbReference type="ARBA" id="ARBA00022989"/>
    </source>
</evidence>
<organism evidence="7 8">
    <name type="scientific">Mizuhopecten yessoensis</name>
    <name type="common">Japanese scallop</name>
    <name type="synonym">Patinopecten yessoensis</name>
    <dbReference type="NCBI Taxonomy" id="6573"/>
    <lineage>
        <taxon>Eukaryota</taxon>
        <taxon>Metazoa</taxon>
        <taxon>Spiralia</taxon>
        <taxon>Lophotrochozoa</taxon>
        <taxon>Mollusca</taxon>
        <taxon>Bivalvia</taxon>
        <taxon>Autobranchia</taxon>
        <taxon>Pteriomorphia</taxon>
        <taxon>Pectinida</taxon>
        <taxon>Pectinoidea</taxon>
        <taxon>Pectinidae</taxon>
        <taxon>Mizuhopecten</taxon>
    </lineage>
</organism>
<dbReference type="OrthoDB" id="10411967at2759"/>
<sequence length="293" mass="33118">MAQDISNRWILLIVLFIALVLAAAGFGTPNWYRGVVLNTVSFTAGFFDVCVSSTCYNYIDYLKLTRYSDDYVGCIVFHVFGLVLAAAAVLLVLCEVFNCEDDCGGLNCHSMRRRFMYVAWLCLLGGICLMVTVIWFYVAVIRDGNGKGNLAGTFDLQADYSLGLTAAASAILIIISLFIFFLKRHFTDEEEPYKQRPRMMLEPVYRPPSPEPLRTMSYERPVHSRSIAAAPQTYRIEQPAPRYEVVDRPAPVRLSTSIRPPSPTYVSAPKTYRYSTAEEPAYVPRATYAERRY</sequence>
<evidence type="ECO:0000256" key="6">
    <source>
        <dbReference type="SAM" id="SignalP"/>
    </source>
</evidence>
<evidence type="ECO:0000256" key="4">
    <source>
        <dbReference type="ARBA" id="ARBA00023136"/>
    </source>
</evidence>
<dbReference type="GO" id="GO:0005886">
    <property type="term" value="C:plasma membrane"/>
    <property type="evidence" value="ECO:0007669"/>
    <property type="project" value="TreeGrafter"/>
</dbReference>
<evidence type="ECO:0000313" key="7">
    <source>
        <dbReference type="EMBL" id="OWF42609.1"/>
    </source>
</evidence>
<feature type="transmembrane region" description="Helical" evidence="5">
    <location>
        <begin position="75"/>
        <end position="94"/>
    </location>
</feature>
<dbReference type="PANTHER" id="PTHR10671:SF108">
    <property type="entry name" value="CLAUDIN FAMILY PROTEIN-RELATED"/>
    <property type="match status" value="1"/>
</dbReference>